<name>A0ABU8PI00_9HYPH</name>
<reference evidence="1 2" key="1">
    <citation type="submission" date="2023-12" db="EMBL/GenBank/DDBJ databases">
        <title>Gut-associated functions are favored during microbiome assembly across C. elegans life.</title>
        <authorList>
            <person name="Zimmermann J."/>
        </authorList>
    </citation>
    <scope>NUCLEOTIDE SEQUENCE [LARGE SCALE GENOMIC DNA]</scope>
    <source>
        <strain evidence="1 2">MYb71</strain>
    </source>
</reference>
<protein>
    <submittedName>
        <fullName evidence="1">Uncharacterized protein</fullName>
    </submittedName>
</protein>
<organism evidence="1 2">
    <name type="scientific">Ochrobactrum vermis</name>
    <dbReference type="NCBI Taxonomy" id="1827297"/>
    <lineage>
        <taxon>Bacteria</taxon>
        <taxon>Pseudomonadati</taxon>
        <taxon>Pseudomonadota</taxon>
        <taxon>Alphaproteobacteria</taxon>
        <taxon>Hyphomicrobiales</taxon>
        <taxon>Brucellaceae</taxon>
        <taxon>Brucella/Ochrobactrum group</taxon>
        <taxon>Ochrobactrum</taxon>
    </lineage>
</organism>
<sequence>MMNTFAFASVGLWAISSGLWVWAACVKPPILLHPKGNDGAIIFGDKQGEGSFFGAQIPSYSTQIVYYKKTTLRNTLAAGVSAAASAAAALAICFPDI</sequence>
<accession>A0ABU8PI00</accession>
<evidence type="ECO:0000313" key="2">
    <source>
        <dbReference type="Proteomes" id="UP001375812"/>
    </source>
</evidence>
<proteinExistence type="predicted"/>
<gene>
    <name evidence="1" type="ORF">WH297_19290</name>
</gene>
<dbReference type="EMBL" id="JBBGZH010000002">
    <property type="protein sequence ID" value="MEJ5021861.1"/>
    <property type="molecule type" value="Genomic_DNA"/>
</dbReference>
<comment type="caution">
    <text evidence="1">The sequence shown here is derived from an EMBL/GenBank/DDBJ whole genome shotgun (WGS) entry which is preliminary data.</text>
</comment>
<dbReference type="RefSeq" id="WP_105544247.1">
    <property type="nucleotide sequence ID" value="NZ_JBBGZH010000002.1"/>
</dbReference>
<keyword evidence="2" id="KW-1185">Reference proteome</keyword>
<dbReference type="Proteomes" id="UP001375812">
    <property type="component" value="Unassembled WGS sequence"/>
</dbReference>
<evidence type="ECO:0000313" key="1">
    <source>
        <dbReference type="EMBL" id="MEJ5021861.1"/>
    </source>
</evidence>